<accession>A0A8S5LWL1</accession>
<sequence>MPRPPKTSRDCFLCCKDCPDRYPACSAHCEKYSAGKAEKERIDTARYEATRWNRRYVGGHYHQTRREHRK</sequence>
<organism evidence="1">
    <name type="scientific">Siphoviridae sp. ct3pR10</name>
    <dbReference type="NCBI Taxonomy" id="2826284"/>
    <lineage>
        <taxon>Viruses</taxon>
        <taxon>Duplodnaviria</taxon>
        <taxon>Heunggongvirae</taxon>
        <taxon>Uroviricota</taxon>
        <taxon>Caudoviricetes</taxon>
    </lineage>
</organism>
<reference evidence="1" key="1">
    <citation type="journal article" date="2021" name="Proc. Natl. Acad. Sci. U.S.A.">
        <title>A Catalog of Tens of Thousands of Viruses from Human Metagenomes Reveals Hidden Associations with Chronic Diseases.</title>
        <authorList>
            <person name="Tisza M.J."/>
            <person name="Buck C.B."/>
        </authorList>
    </citation>
    <scope>NUCLEOTIDE SEQUENCE</scope>
    <source>
        <strain evidence="1">Ct3pR10</strain>
    </source>
</reference>
<protein>
    <submittedName>
        <fullName evidence="1">Uncharacterized protein</fullName>
    </submittedName>
</protein>
<dbReference type="EMBL" id="BK014759">
    <property type="protein sequence ID" value="DAD74425.1"/>
    <property type="molecule type" value="Genomic_DNA"/>
</dbReference>
<evidence type="ECO:0000313" key="1">
    <source>
        <dbReference type="EMBL" id="DAD74425.1"/>
    </source>
</evidence>
<proteinExistence type="predicted"/>
<name>A0A8S5LWL1_9CAUD</name>